<keyword evidence="1" id="KW-0812">Transmembrane</keyword>
<evidence type="ECO:0000313" key="3">
    <source>
        <dbReference type="EMBL" id="RHY42929.1"/>
    </source>
</evidence>
<gene>
    <name evidence="3" type="ORF">DYB30_008411</name>
</gene>
<dbReference type="EMBL" id="QUTD01009405">
    <property type="protein sequence ID" value="RHY42929.1"/>
    <property type="molecule type" value="Genomic_DNA"/>
</dbReference>
<dbReference type="InterPro" id="IPR000008">
    <property type="entry name" value="C2_dom"/>
</dbReference>
<evidence type="ECO:0000256" key="1">
    <source>
        <dbReference type="SAM" id="Phobius"/>
    </source>
</evidence>
<feature type="transmembrane region" description="Helical" evidence="1">
    <location>
        <begin position="568"/>
        <end position="591"/>
    </location>
</feature>
<dbReference type="SUPFAM" id="SSF49562">
    <property type="entry name" value="C2 domain (Calcium/lipid-binding domain, CaLB)"/>
    <property type="match status" value="1"/>
</dbReference>
<accession>A0A397CHG5</accession>
<organism evidence="3 4">
    <name type="scientific">Aphanomyces astaci</name>
    <name type="common">Crayfish plague agent</name>
    <dbReference type="NCBI Taxonomy" id="112090"/>
    <lineage>
        <taxon>Eukaryota</taxon>
        <taxon>Sar</taxon>
        <taxon>Stramenopiles</taxon>
        <taxon>Oomycota</taxon>
        <taxon>Saprolegniomycetes</taxon>
        <taxon>Saprolegniales</taxon>
        <taxon>Verrucalvaceae</taxon>
        <taxon>Aphanomyces</taxon>
    </lineage>
</organism>
<dbReference type="GO" id="GO:0005783">
    <property type="term" value="C:endoplasmic reticulum"/>
    <property type="evidence" value="ECO:0007669"/>
    <property type="project" value="TreeGrafter"/>
</dbReference>
<sequence>MQRVSSGADGRAVQIPTRGGMEQVVDEGFDDPCALGDGSVHFQVGRQVEEARLDGGRACRRESAQWTAAGEGRARVLEDAASDVVVERRDLDMRLAQSGYMAALFGPLPAVNREAFKWVPDKDTAKCMNCHADFSMINRKAERTSEPVANSGRVRIGQLYVKVVEAIGLPSTDAIANSITSDPFVKVEWSKELQSTKLTKRKSRTLNPRWHETFVFNVCAPGAELVLEVFNAGQLTQQATKLGQATVPLVDLMDQRRHNKWLDLQLPPTLHRHGLNNDARAGRIHVLLHFKFARVAEFLSHFTAEERYTAPWPPFKAAILYNNFWILLDDLWPYLEVVWSISPTLNWDHPSRSSFVLIAVLWMCMYIEWVPVLVHVAMIGMTIKNLIVVSVKMATADSAVPTPPVMFHSSSNTPSTMMSTAAAAATSLTSSSYSSSSAASPVSSMGTGTSSLLTASVSSSSSSAVGGGGGTTSLLSMDGGALHDDPPRVYSLPQGFHHITDKMAQVTTDAETKMTLQRVQNNMAWWSGIIKSIELMFSWEDFFYTLQIFVALVVSCVLHVFVPNQYLLMVFVVYLFTMWTVPFGLFTRAIYGLKQGLLSLLHQQRLRAHHEKTVETSRSAAAAAAAANGAPFDSSASRVRRGLSMSRNEVVSRKEHRFGAAATALSRRFAEEMNNGASAQ</sequence>
<evidence type="ECO:0000313" key="4">
    <source>
        <dbReference type="Proteomes" id="UP000266643"/>
    </source>
</evidence>
<keyword evidence="1" id="KW-1133">Transmembrane helix</keyword>
<feature type="transmembrane region" description="Helical" evidence="1">
    <location>
        <begin position="542"/>
        <end position="562"/>
    </location>
</feature>
<dbReference type="PROSITE" id="PS50004">
    <property type="entry name" value="C2"/>
    <property type="match status" value="1"/>
</dbReference>
<dbReference type="Pfam" id="PF00168">
    <property type="entry name" value="C2"/>
    <property type="match status" value="1"/>
</dbReference>
<dbReference type="Gene3D" id="2.60.40.150">
    <property type="entry name" value="C2 domain"/>
    <property type="match status" value="1"/>
</dbReference>
<dbReference type="AlphaFoldDB" id="A0A397CHG5"/>
<feature type="domain" description="C2" evidence="2">
    <location>
        <begin position="139"/>
        <end position="262"/>
    </location>
</feature>
<dbReference type="InterPro" id="IPR035892">
    <property type="entry name" value="C2_domain_sf"/>
</dbReference>
<evidence type="ECO:0000259" key="2">
    <source>
        <dbReference type="PROSITE" id="PS50004"/>
    </source>
</evidence>
<comment type="caution">
    <text evidence="3">The sequence shown here is derived from an EMBL/GenBank/DDBJ whole genome shotgun (WGS) entry which is preliminary data.</text>
</comment>
<dbReference type="GO" id="GO:0008289">
    <property type="term" value="F:lipid binding"/>
    <property type="evidence" value="ECO:0007669"/>
    <property type="project" value="InterPro"/>
</dbReference>
<dbReference type="PANTHER" id="PTHR10774:SF190">
    <property type="entry name" value="C2 CALCIUM_LIPID-BINDING ENDONUCLEASE_EXONUCLEASE_PHOSPHATASE-RELATED"/>
    <property type="match status" value="1"/>
</dbReference>
<dbReference type="CDD" id="cd00030">
    <property type="entry name" value="C2"/>
    <property type="match status" value="1"/>
</dbReference>
<dbReference type="VEuPathDB" id="FungiDB:H257_11179"/>
<reference evidence="3 4" key="1">
    <citation type="submission" date="2018-08" db="EMBL/GenBank/DDBJ databases">
        <title>Aphanomyces genome sequencing and annotation.</title>
        <authorList>
            <person name="Minardi D."/>
            <person name="Oidtmann B."/>
            <person name="Van Der Giezen M."/>
            <person name="Studholme D.J."/>
        </authorList>
    </citation>
    <scope>NUCLEOTIDE SEQUENCE [LARGE SCALE GENOMIC DNA]</scope>
    <source>
        <strain evidence="3 4">D2</strain>
    </source>
</reference>
<protein>
    <recommendedName>
        <fullName evidence="2">C2 domain-containing protein</fullName>
    </recommendedName>
</protein>
<dbReference type="PANTHER" id="PTHR10774">
    <property type="entry name" value="EXTENDED SYNAPTOTAGMIN-RELATED"/>
    <property type="match status" value="1"/>
</dbReference>
<name>A0A397CHG5_APHAT</name>
<dbReference type="InterPro" id="IPR045050">
    <property type="entry name" value="Synaptotagmin_plant"/>
</dbReference>
<dbReference type="SMART" id="SM00239">
    <property type="entry name" value="C2"/>
    <property type="match status" value="1"/>
</dbReference>
<keyword evidence="1" id="KW-0472">Membrane</keyword>
<proteinExistence type="predicted"/>
<dbReference type="Proteomes" id="UP000266643">
    <property type="component" value="Unassembled WGS sequence"/>
</dbReference>